<keyword evidence="3" id="KW-0067">ATP-binding</keyword>
<name>A0AB39HTK9_9BACI</name>
<gene>
    <name evidence="3" type="primary">tmcAL</name>
    <name evidence="4" type="ORF">AB4Y30_06715</name>
</gene>
<dbReference type="SUPFAM" id="SSF52374">
    <property type="entry name" value="Nucleotidylyl transferase"/>
    <property type="match status" value="1"/>
</dbReference>
<dbReference type="AlphaFoldDB" id="A0AB39HTK9"/>
<keyword evidence="3" id="KW-0820">tRNA-binding</keyword>
<feature type="binding site" evidence="3">
    <location>
        <begin position="187"/>
        <end position="188"/>
    </location>
    <ligand>
        <name>ATP</name>
        <dbReference type="ChEBI" id="CHEBI:30616"/>
    </ligand>
</feature>
<feature type="binding site" evidence="3">
    <location>
        <position position="101"/>
    </location>
    <ligand>
        <name>ATP</name>
        <dbReference type="ChEBI" id="CHEBI:30616"/>
    </ligand>
</feature>
<keyword evidence="1 3" id="KW-0436">Ligase</keyword>
<evidence type="ECO:0000313" key="4">
    <source>
        <dbReference type="EMBL" id="XDK34039.1"/>
    </source>
</evidence>
<dbReference type="InterPro" id="IPR014729">
    <property type="entry name" value="Rossmann-like_a/b/a_fold"/>
</dbReference>
<dbReference type="RefSeq" id="WP_368654717.1">
    <property type="nucleotide sequence ID" value="NZ_CP162599.1"/>
</dbReference>
<dbReference type="EC" id="6.3.4.-" evidence="3"/>
<keyword evidence="3" id="KW-0963">Cytoplasm</keyword>
<dbReference type="PANTHER" id="PTHR37825">
    <property type="entry name" value="TRNA(MET) CYTIDINE ACETATE LIGASE"/>
    <property type="match status" value="1"/>
</dbReference>
<dbReference type="EMBL" id="CP162599">
    <property type="protein sequence ID" value="XDK34039.1"/>
    <property type="molecule type" value="Genomic_DNA"/>
</dbReference>
<proteinExistence type="inferred from homology"/>
<dbReference type="NCBIfam" id="NF010191">
    <property type="entry name" value="PRK13670.1"/>
    <property type="match status" value="1"/>
</dbReference>
<accession>A0AB39HTK9</accession>
<dbReference type="Gene3D" id="3.40.50.620">
    <property type="entry name" value="HUPs"/>
    <property type="match status" value="1"/>
</dbReference>
<evidence type="ECO:0000256" key="2">
    <source>
        <dbReference type="ARBA" id="ARBA00022694"/>
    </source>
</evidence>
<keyword evidence="3" id="KW-0547">Nucleotide-binding</keyword>
<dbReference type="GO" id="GO:0000049">
    <property type="term" value="F:tRNA binding"/>
    <property type="evidence" value="ECO:0007669"/>
    <property type="project" value="UniProtKB-KW"/>
</dbReference>
<dbReference type="GO" id="GO:0005524">
    <property type="term" value="F:ATP binding"/>
    <property type="evidence" value="ECO:0007669"/>
    <property type="project" value="UniProtKB-KW"/>
</dbReference>
<dbReference type="InterPro" id="IPR008513">
    <property type="entry name" value="tRNA(Met)_cyd_acetate_ligase"/>
</dbReference>
<dbReference type="GO" id="GO:0005737">
    <property type="term" value="C:cytoplasm"/>
    <property type="evidence" value="ECO:0007669"/>
    <property type="project" value="UniProtKB-SubCell"/>
</dbReference>
<feature type="binding site" evidence="3">
    <location>
        <begin position="7"/>
        <end position="20"/>
    </location>
    <ligand>
        <name>ATP</name>
        <dbReference type="ChEBI" id="CHEBI:30616"/>
    </ligand>
</feature>
<organism evidence="4">
    <name type="scientific">Ornithinibacillus sp. 4-3</name>
    <dbReference type="NCBI Taxonomy" id="3231488"/>
    <lineage>
        <taxon>Bacteria</taxon>
        <taxon>Bacillati</taxon>
        <taxon>Bacillota</taxon>
        <taxon>Bacilli</taxon>
        <taxon>Bacillales</taxon>
        <taxon>Bacillaceae</taxon>
        <taxon>Ornithinibacillus</taxon>
    </lineage>
</organism>
<evidence type="ECO:0000256" key="1">
    <source>
        <dbReference type="ARBA" id="ARBA00022598"/>
    </source>
</evidence>
<reference evidence="4" key="1">
    <citation type="submission" date="2024-07" db="EMBL/GenBank/DDBJ databases">
        <title>Halotolerant mesophilic bacterium Ornithinibacillus sp. 4-3, sp. nov., isolated from soil.</title>
        <authorList>
            <person name="Sidarenka A.V."/>
            <person name="Guliayeva D.E."/>
            <person name="Leanovich S.I."/>
            <person name="Hileuskaya K.S."/>
            <person name="Akhremchuk A.E."/>
            <person name="Sikolenko M.A."/>
            <person name="Valentovich L.N."/>
        </authorList>
    </citation>
    <scope>NUCLEOTIDE SEQUENCE</scope>
    <source>
        <strain evidence="4">4-3</strain>
    </source>
</reference>
<protein>
    <recommendedName>
        <fullName evidence="3">tRNA(Met) cytidine acetate ligase</fullName>
        <ecNumber evidence="3">6.3.4.-</ecNumber>
    </recommendedName>
</protein>
<sequence length="402" mass="45600">MKACGVIVEYNPLHNGHVYHIQESKKISKADCIIAVMSGSFLQRGEPAIIDKFHRTKAALQAGVDIVLELPFMYAVQSSELFAQGAVQTLNHIGASSICFGSESGSISHFITSYTNLKEKEKEYEQALKSFLQQGLSFPVSSEKAKQKIDALNNDFDISKPNNILGFSYIRTILDQNLPIEPLTIKRINNDFHDTAISNPISSATSIRKELVKEKGLSQQLLQSFPHSTEVQLLMYKENAGIWHTLEHYFPLLHYRVQTMSLDELAQIQGVNEGLEHRIKQTAKQATSMNDWINRIKTKRYTWTRIQRLFIHLLTNTTTEQMQALEEDVPYVRILGFSNMGQEYLHEIKKQMEVPLLTSIGRNPVGLLAAEEKATAAYYSVLSPDKARRLIKQEITGPVRMY</sequence>
<dbReference type="Pfam" id="PF05636">
    <property type="entry name" value="HIGH_NTase1"/>
    <property type="match status" value="1"/>
</dbReference>
<dbReference type="GO" id="GO:0016879">
    <property type="term" value="F:ligase activity, forming carbon-nitrogen bonds"/>
    <property type="evidence" value="ECO:0007669"/>
    <property type="project" value="UniProtKB-UniRule"/>
</dbReference>
<comment type="subcellular location">
    <subcellularLocation>
        <location evidence="3">Cytoplasm</location>
    </subcellularLocation>
</comment>
<dbReference type="HAMAP" id="MF_01539">
    <property type="entry name" value="TmcAL"/>
    <property type="match status" value="1"/>
</dbReference>
<comment type="similarity">
    <text evidence="3">Belongs to the TmcAL family.</text>
</comment>
<dbReference type="GO" id="GO:0006400">
    <property type="term" value="P:tRNA modification"/>
    <property type="evidence" value="ECO:0007669"/>
    <property type="project" value="UniProtKB-UniRule"/>
</dbReference>
<comment type="catalytic activity">
    <reaction evidence="3">
        <text>cytidine(34) in elongator tRNA(Met) + acetate + ATP = N(4)-acetylcytidine(34) in elongator tRNA(Met) + AMP + diphosphate</text>
        <dbReference type="Rhea" id="RHEA:58144"/>
        <dbReference type="Rhea" id="RHEA-COMP:10693"/>
        <dbReference type="Rhea" id="RHEA-COMP:10694"/>
        <dbReference type="ChEBI" id="CHEBI:30089"/>
        <dbReference type="ChEBI" id="CHEBI:30616"/>
        <dbReference type="ChEBI" id="CHEBI:33019"/>
        <dbReference type="ChEBI" id="CHEBI:74900"/>
        <dbReference type="ChEBI" id="CHEBI:82748"/>
        <dbReference type="ChEBI" id="CHEBI:456215"/>
    </reaction>
</comment>
<keyword evidence="2 3" id="KW-0819">tRNA processing</keyword>
<comment type="function">
    <text evidence="3">Catalyzes the formation of N(4)-acetylcytidine (ac(4)C) at the wobble position of elongator tRNA(Met), using acetate and ATP as substrates. First activates an acetate ion to form acetyladenylate (Ac-AMP) and then transfers the acetyl group to tRNA to form ac(4)C34.</text>
</comment>
<evidence type="ECO:0000256" key="3">
    <source>
        <dbReference type="HAMAP-Rule" id="MF_01539"/>
    </source>
</evidence>
<feature type="binding site" evidence="3">
    <location>
        <position position="162"/>
    </location>
    <ligand>
        <name>ATP</name>
        <dbReference type="ChEBI" id="CHEBI:30616"/>
    </ligand>
</feature>
<keyword evidence="3" id="KW-0694">RNA-binding</keyword>
<dbReference type="PANTHER" id="PTHR37825:SF1">
    <property type="entry name" value="TRNA(MET) CYTIDINE ACETATE LIGASE"/>
    <property type="match status" value="1"/>
</dbReference>